<proteinExistence type="predicted"/>
<dbReference type="PANTHER" id="PTHR23227:SF67">
    <property type="entry name" value="CRANIOFACIAL DEVELOPMENT PROTEIN 2-LIKE"/>
    <property type="match status" value="1"/>
</dbReference>
<dbReference type="Gene3D" id="3.60.10.10">
    <property type="entry name" value="Endonuclease/exonuclease/phosphatase"/>
    <property type="match status" value="1"/>
</dbReference>
<dbReference type="InterPro" id="IPR036691">
    <property type="entry name" value="Endo/exonu/phosph_ase_sf"/>
</dbReference>
<evidence type="ECO:0000313" key="2">
    <source>
        <dbReference type="Proteomes" id="UP000271162"/>
    </source>
</evidence>
<accession>A0A0N4Y2A9</accession>
<keyword evidence="2" id="KW-1185">Reference proteome</keyword>
<dbReference type="PANTHER" id="PTHR23227">
    <property type="entry name" value="BUCENTAUR RELATED"/>
    <property type="match status" value="1"/>
</dbReference>
<sequence length="131" mass="15490">MKIIVVTEERRLHFFTAYVPQTRCSEEVKDEFWALLQEKTVEIRVVVADDLNGHAGISEDGFECHEGFGYGVHKENSERILEYACLHNLAITNTVFRKRRSHLISIDRRKLRSQIDYVLIRRRDDKLSTRR</sequence>
<dbReference type="WBParaSite" id="NBR_0000983601-mRNA-1">
    <property type="protein sequence ID" value="NBR_0000983601-mRNA-1"/>
    <property type="gene ID" value="NBR_0000983601"/>
</dbReference>
<dbReference type="Proteomes" id="UP000271162">
    <property type="component" value="Unassembled WGS sequence"/>
</dbReference>
<dbReference type="InterPro" id="IPR027124">
    <property type="entry name" value="Swc5/CFDP1/2"/>
</dbReference>
<organism evidence="3">
    <name type="scientific">Nippostrongylus brasiliensis</name>
    <name type="common">Rat hookworm</name>
    <dbReference type="NCBI Taxonomy" id="27835"/>
    <lineage>
        <taxon>Eukaryota</taxon>
        <taxon>Metazoa</taxon>
        <taxon>Ecdysozoa</taxon>
        <taxon>Nematoda</taxon>
        <taxon>Chromadorea</taxon>
        <taxon>Rhabditida</taxon>
        <taxon>Rhabditina</taxon>
        <taxon>Rhabditomorpha</taxon>
        <taxon>Strongyloidea</taxon>
        <taxon>Heligmosomidae</taxon>
        <taxon>Nippostrongylus</taxon>
    </lineage>
</organism>
<reference evidence="3" key="1">
    <citation type="submission" date="2017-02" db="UniProtKB">
        <authorList>
            <consortium name="WormBaseParasite"/>
        </authorList>
    </citation>
    <scope>IDENTIFICATION</scope>
</reference>
<protein>
    <submittedName>
        <fullName evidence="3">Craniofacial development protein 2-like</fullName>
    </submittedName>
</protein>
<dbReference type="AlphaFoldDB" id="A0A0N4Y2A9"/>
<name>A0A0N4Y2A9_NIPBR</name>
<dbReference type="EMBL" id="UYSL01020208">
    <property type="protein sequence ID" value="VDL73426.1"/>
    <property type="molecule type" value="Genomic_DNA"/>
</dbReference>
<reference evidence="1 2" key="2">
    <citation type="submission" date="2018-11" db="EMBL/GenBank/DDBJ databases">
        <authorList>
            <consortium name="Pathogen Informatics"/>
        </authorList>
    </citation>
    <scope>NUCLEOTIDE SEQUENCE [LARGE SCALE GENOMIC DNA]</scope>
</reference>
<evidence type="ECO:0000313" key="3">
    <source>
        <dbReference type="WBParaSite" id="NBR_0000983601-mRNA-1"/>
    </source>
</evidence>
<evidence type="ECO:0000313" key="1">
    <source>
        <dbReference type="EMBL" id="VDL73426.1"/>
    </source>
</evidence>
<gene>
    <name evidence="1" type="ORF">NBR_LOCUS9837</name>
</gene>